<feature type="chain" id="PRO_5008677023" description="Lipoprotein" evidence="2">
    <location>
        <begin position="29"/>
        <end position="248"/>
    </location>
</feature>
<evidence type="ECO:0000256" key="1">
    <source>
        <dbReference type="SAM" id="MobiDB-lite"/>
    </source>
</evidence>
<feature type="region of interest" description="Disordered" evidence="1">
    <location>
        <begin position="24"/>
        <end position="46"/>
    </location>
</feature>
<reference evidence="4 5" key="1">
    <citation type="submission" date="2016-06" db="EMBL/GenBank/DDBJ databases">
        <authorList>
            <person name="Rodrigo-Torres L."/>
            <person name="Arahal D.R."/>
        </authorList>
    </citation>
    <scope>NUCLEOTIDE SEQUENCE [LARGE SCALE GENOMIC DNA]</scope>
    <source>
        <strain evidence="4 5">CECT 5116</strain>
    </source>
</reference>
<dbReference type="AlphaFoldDB" id="A0A1C3JSG7"/>
<gene>
    <name evidence="3" type="ORF">MGA5115_02285</name>
    <name evidence="4" type="ORF">MGA5116_03167</name>
</gene>
<keyword evidence="5" id="KW-1185">Reference proteome</keyword>
<dbReference type="Proteomes" id="UP000092871">
    <property type="component" value="Unassembled WGS sequence"/>
</dbReference>
<evidence type="ECO:0000313" key="4">
    <source>
        <dbReference type="EMBL" id="SBT22544.1"/>
    </source>
</evidence>
<dbReference type="Proteomes" id="UP000092840">
    <property type="component" value="Unassembled WGS sequence"/>
</dbReference>
<dbReference type="RefSeq" id="WP_067036544.1">
    <property type="nucleotide sequence ID" value="NZ_CP187511.1"/>
</dbReference>
<evidence type="ECO:0000256" key="2">
    <source>
        <dbReference type="SAM" id="SignalP"/>
    </source>
</evidence>
<reference evidence="3 6" key="2">
    <citation type="submission" date="2016-06" db="EMBL/GenBank/DDBJ databases">
        <authorList>
            <person name="Kjaerup R.B."/>
            <person name="Dalgaard T.S."/>
            <person name="Juul-Madsen H.R."/>
        </authorList>
    </citation>
    <scope>NUCLEOTIDE SEQUENCE [LARGE SCALE GENOMIC DNA]</scope>
    <source>
        <strain evidence="3 6">CECT 5115</strain>
    </source>
</reference>
<evidence type="ECO:0000313" key="5">
    <source>
        <dbReference type="Proteomes" id="UP000092840"/>
    </source>
</evidence>
<dbReference type="PROSITE" id="PS51257">
    <property type="entry name" value="PROKAR_LIPOPROTEIN"/>
    <property type="match status" value="1"/>
</dbReference>
<evidence type="ECO:0000313" key="3">
    <source>
        <dbReference type="EMBL" id="SBT18164.1"/>
    </source>
</evidence>
<evidence type="ECO:0000313" key="6">
    <source>
        <dbReference type="Proteomes" id="UP000092871"/>
    </source>
</evidence>
<organism evidence="3 6">
    <name type="scientific">Marinomonas gallaica</name>
    <dbReference type="NCBI Taxonomy" id="1806667"/>
    <lineage>
        <taxon>Bacteria</taxon>
        <taxon>Pseudomonadati</taxon>
        <taxon>Pseudomonadota</taxon>
        <taxon>Gammaproteobacteria</taxon>
        <taxon>Oceanospirillales</taxon>
        <taxon>Oceanospirillaceae</taxon>
        <taxon>Marinomonas</taxon>
    </lineage>
</organism>
<dbReference type="EMBL" id="FLRA01000017">
    <property type="protein sequence ID" value="SBT18164.1"/>
    <property type="molecule type" value="Genomic_DNA"/>
</dbReference>
<dbReference type="EMBL" id="FLRB01000019">
    <property type="protein sequence ID" value="SBT22544.1"/>
    <property type="molecule type" value="Genomic_DNA"/>
</dbReference>
<evidence type="ECO:0008006" key="7">
    <source>
        <dbReference type="Google" id="ProtNLM"/>
    </source>
</evidence>
<protein>
    <recommendedName>
        <fullName evidence="7">Lipoprotein</fullName>
    </recommendedName>
</protein>
<dbReference type="OrthoDB" id="6100298at2"/>
<keyword evidence="2" id="KW-0732">Signal</keyword>
<name>A0A1C3JSG7_9GAMM</name>
<proteinExistence type="predicted"/>
<sequence length="248" mass="27557">MRILRTGFVLLPLLLAACSLPTKPTSSASLPSEPDTIDSSQNVNDAEDVTEPVVTKALETTQLSKEELLAKYKSLQTLAMQNIQELETRLGHPLNETSLSIPSTDDVAMLKSKVAELSSYTNNLTSQIVELDKRVEQRRESPSKGDLLQVHLSNLEVTEPTSFNAQPLVGNWIRGESRVVRLKENFLMENSTSEPLNMTFTETYQIIINDKLIGTFGPNRSIYELEFDAPTVDNNGKIVGSLKIRIPQ</sequence>
<accession>A0A1C3JSG7</accession>
<feature type="signal peptide" evidence="2">
    <location>
        <begin position="1"/>
        <end position="28"/>
    </location>
</feature>